<evidence type="ECO:0000256" key="1">
    <source>
        <dbReference type="SAM" id="MobiDB-lite"/>
    </source>
</evidence>
<dbReference type="AlphaFoldDB" id="A0A915DWY7"/>
<dbReference type="WBParaSite" id="jg24350">
    <property type="protein sequence ID" value="jg24350"/>
    <property type="gene ID" value="jg24350"/>
</dbReference>
<sequence>MSDNTLKTQAKRKAIKTSDESEDKFEKQMAPALKKPKKNKSSGLSTEVYVTYLFCSTEPNLSISAGSIVSFSMP</sequence>
<feature type="compositionally biased region" description="Basic and acidic residues" evidence="1">
    <location>
        <begin position="16"/>
        <end position="27"/>
    </location>
</feature>
<name>A0A915DWY7_9BILA</name>
<feature type="region of interest" description="Disordered" evidence="1">
    <location>
        <begin position="1"/>
        <end position="43"/>
    </location>
</feature>
<proteinExistence type="predicted"/>
<keyword evidence="2" id="KW-1185">Reference proteome</keyword>
<organism evidence="2 3">
    <name type="scientific">Ditylenchus dipsaci</name>
    <dbReference type="NCBI Taxonomy" id="166011"/>
    <lineage>
        <taxon>Eukaryota</taxon>
        <taxon>Metazoa</taxon>
        <taxon>Ecdysozoa</taxon>
        <taxon>Nematoda</taxon>
        <taxon>Chromadorea</taxon>
        <taxon>Rhabditida</taxon>
        <taxon>Tylenchina</taxon>
        <taxon>Tylenchomorpha</taxon>
        <taxon>Sphaerularioidea</taxon>
        <taxon>Anguinidae</taxon>
        <taxon>Anguininae</taxon>
        <taxon>Ditylenchus</taxon>
    </lineage>
</organism>
<accession>A0A915DWY7</accession>
<dbReference type="Proteomes" id="UP000887574">
    <property type="component" value="Unplaced"/>
</dbReference>
<protein>
    <submittedName>
        <fullName evidence="3">Uncharacterized protein</fullName>
    </submittedName>
</protein>
<reference evidence="3" key="1">
    <citation type="submission" date="2022-11" db="UniProtKB">
        <authorList>
            <consortium name="WormBaseParasite"/>
        </authorList>
    </citation>
    <scope>IDENTIFICATION</scope>
</reference>
<evidence type="ECO:0000313" key="2">
    <source>
        <dbReference type="Proteomes" id="UP000887574"/>
    </source>
</evidence>
<evidence type="ECO:0000313" key="3">
    <source>
        <dbReference type="WBParaSite" id="jg24350"/>
    </source>
</evidence>